<dbReference type="AlphaFoldDB" id="A0A0C1FWG7"/>
<dbReference type="OrthoDB" id="9830858at2"/>
<evidence type="ECO:0000313" key="1">
    <source>
        <dbReference type="EMBL" id="KIA96183.1"/>
    </source>
</evidence>
<keyword evidence="2" id="KW-1185">Reference proteome</keyword>
<comment type="caution">
    <text evidence="1">The sequence shown here is derived from an EMBL/GenBank/DDBJ whole genome shotgun (WGS) entry which is preliminary data.</text>
</comment>
<sequence length="434" mass="49893">MDLTALIRISRENIEEYTPLLREVEINAEENFSDMELGAGLVNEVVELFHNAFGKDPGRFVREVFLEGAALIKLTGDHRHYIYQQFEELKKAAPDRNFQIRLVNLYRSTVSDMYDPYLSIIVGCLQFIEGIFTSINQANLSGSEHNKLEFIQSRMKNSKLFEGYFSIIRNAVSHAGTHGISYAEGHIVFRNIKRSSNPFVSATAKISNHELLAEIQAMINFTTAIDVARNVFGLDIGNMIVADKKIASHFANHLADREAFELWRARCDQYHEKIWVDGALSEEEKIDKIAKLFTAACTDNGLEAISVTLKKDPKILVINIPYQEIDHSDENLVVARIVKMIKYCIIAEPVFCFRYSSFLVQEEEKEGKDSLQVWLQGNDLKEYWIRNADIHDLIVDGKIYKNKEYLNVTVDFQTLEELEMKSLVNKNRRRKPRV</sequence>
<reference evidence="1 2" key="1">
    <citation type="submission" date="2014-10" db="EMBL/GenBank/DDBJ databases">
        <title>Pedobacter Kyungheensis.</title>
        <authorList>
            <person name="Anderson B.M."/>
            <person name="Newman J.D."/>
        </authorList>
    </citation>
    <scope>NUCLEOTIDE SEQUENCE [LARGE SCALE GENOMIC DNA]</scope>
    <source>
        <strain evidence="1 2">KACC 16221</strain>
    </source>
</reference>
<accession>A0A0C1FWG7</accession>
<protein>
    <submittedName>
        <fullName evidence="1">Uncharacterized protein</fullName>
    </submittedName>
</protein>
<evidence type="ECO:0000313" key="2">
    <source>
        <dbReference type="Proteomes" id="UP000031246"/>
    </source>
</evidence>
<gene>
    <name evidence="1" type="ORF">OC25_03605</name>
</gene>
<name>A0A0C1FWG7_9SPHI</name>
<dbReference type="EMBL" id="JSYN01000003">
    <property type="protein sequence ID" value="KIA96183.1"/>
    <property type="molecule type" value="Genomic_DNA"/>
</dbReference>
<proteinExistence type="predicted"/>
<organism evidence="1 2">
    <name type="scientific">Pedobacter kyungheensis</name>
    <dbReference type="NCBI Taxonomy" id="1069985"/>
    <lineage>
        <taxon>Bacteria</taxon>
        <taxon>Pseudomonadati</taxon>
        <taxon>Bacteroidota</taxon>
        <taxon>Sphingobacteriia</taxon>
        <taxon>Sphingobacteriales</taxon>
        <taxon>Sphingobacteriaceae</taxon>
        <taxon>Pedobacter</taxon>
    </lineage>
</organism>
<dbReference type="RefSeq" id="WP_039471865.1">
    <property type="nucleotide sequence ID" value="NZ_JSYN01000003.1"/>
</dbReference>
<dbReference type="Proteomes" id="UP000031246">
    <property type="component" value="Unassembled WGS sequence"/>
</dbReference>